<proteinExistence type="predicted"/>
<sequence length="84" mass="10237">MMIKTLIWNIRSVRTQQAYQRMINMHKEYGFFIFSLMEPFQKDGHIQRYRIRLGMDAAYSNINGKIWLLFDSVMDWELLIDTEQ</sequence>
<organism evidence="1 2">
    <name type="scientific">Nicotiana attenuata</name>
    <name type="common">Coyote tobacco</name>
    <dbReference type="NCBI Taxonomy" id="49451"/>
    <lineage>
        <taxon>Eukaryota</taxon>
        <taxon>Viridiplantae</taxon>
        <taxon>Streptophyta</taxon>
        <taxon>Embryophyta</taxon>
        <taxon>Tracheophyta</taxon>
        <taxon>Spermatophyta</taxon>
        <taxon>Magnoliopsida</taxon>
        <taxon>eudicotyledons</taxon>
        <taxon>Gunneridae</taxon>
        <taxon>Pentapetalae</taxon>
        <taxon>asterids</taxon>
        <taxon>lamiids</taxon>
        <taxon>Solanales</taxon>
        <taxon>Solanaceae</taxon>
        <taxon>Nicotianoideae</taxon>
        <taxon>Nicotianeae</taxon>
        <taxon>Nicotiana</taxon>
    </lineage>
</organism>
<feature type="non-terminal residue" evidence="1">
    <location>
        <position position="84"/>
    </location>
</feature>
<name>A0A314KJV6_NICAT</name>
<dbReference type="EMBL" id="MJEQ01001738">
    <property type="protein sequence ID" value="OIT29625.1"/>
    <property type="molecule type" value="Genomic_DNA"/>
</dbReference>
<dbReference type="STRING" id="49451.A0A314KJV6"/>
<dbReference type="Proteomes" id="UP000187609">
    <property type="component" value="Unassembled WGS sequence"/>
</dbReference>
<evidence type="ECO:0000313" key="1">
    <source>
        <dbReference type="EMBL" id="OIT29625.1"/>
    </source>
</evidence>
<accession>A0A314KJV6</accession>
<comment type="caution">
    <text evidence="1">The sequence shown here is derived from an EMBL/GenBank/DDBJ whole genome shotgun (WGS) entry which is preliminary data.</text>
</comment>
<evidence type="ECO:0000313" key="2">
    <source>
        <dbReference type="Proteomes" id="UP000187609"/>
    </source>
</evidence>
<keyword evidence="2" id="KW-1185">Reference proteome</keyword>
<dbReference type="Gramene" id="OIT29625">
    <property type="protein sequence ID" value="OIT29625"/>
    <property type="gene ID" value="A4A49_57336"/>
</dbReference>
<dbReference type="AlphaFoldDB" id="A0A314KJV6"/>
<gene>
    <name evidence="1" type="ORF">A4A49_57336</name>
</gene>
<reference evidence="1" key="1">
    <citation type="submission" date="2016-11" db="EMBL/GenBank/DDBJ databases">
        <title>The genome of Nicotiana attenuata.</title>
        <authorList>
            <person name="Xu S."/>
            <person name="Brockmoeller T."/>
            <person name="Gaquerel E."/>
            <person name="Navarro A."/>
            <person name="Kuhl H."/>
            <person name="Gase K."/>
            <person name="Ling Z."/>
            <person name="Zhou W."/>
            <person name="Kreitzer C."/>
            <person name="Stanke M."/>
            <person name="Tang H."/>
            <person name="Lyons E."/>
            <person name="Pandey P."/>
            <person name="Pandey S.P."/>
            <person name="Timmermann B."/>
            <person name="Baldwin I.T."/>
        </authorList>
    </citation>
    <scope>NUCLEOTIDE SEQUENCE [LARGE SCALE GENOMIC DNA]</scope>
    <source>
        <strain evidence="1">UT</strain>
    </source>
</reference>
<protein>
    <submittedName>
        <fullName evidence="1">Uncharacterized protein</fullName>
    </submittedName>
</protein>
<dbReference type="SMR" id="A0A314KJV6"/>